<sequence>MSANDASRKPKPVGVGIEKLNPSGLPSASAAAHPEEMTASVDLRIGRSVSLQATARTTPAGLVAVGFMTATIVLAIAVLFKVRRRGST</sequence>
<evidence type="ECO:0000313" key="3">
    <source>
        <dbReference type="EMBL" id="ACK49703.1"/>
    </source>
</evidence>
<dbReference type="KEGG" id="msl:Msil_0732"/>
<feature type="region of interest" description="Disordered" evidence="1">
    <location>
        <begin position="1"/>
        <end position="33"/>
    </location>
</feature>
<evidence type="ECO:0000256" key="2">
    <source>
        <dbReference type="SAM" id="Phobius"/>
    </source>
</evidence>
<dbReference type="HOGENOM" id="CLU_2465534_0_0_5"/>
<dbReference type="Proteomes" id="UP000002257">
    <property type="component" value="Chromosome"/>
</dbReference>
<accession>B8EPB5</accession>
<dbReference type="AlphaFoldDB" id="B8EPB5"/>
<dbReference type="RefSeq" id="WP_012589773.1">
    <property type="nucleotide sequence ID" value="NC_011666.1"/>
</dbReference>
<reference evidence="3 4" key="1">
    <citation type="journal article" date="2010" name="J. Bacteriol.">
        <title>Complete genome sequence of the aerobic facultative methanotroph Methylocella silvestris BL2.</title>
        <authorList>
            <person name="Chen Y."/>
            <person name="Crombie A."/>
            <person name="Rahman M.T."/>
            <person name="Dedysh S.N."/>
            <person name="Liesack W."/>
            <person name="Stott M.B."/>
            <person name="Alam M."/>
            <person name="Theisen A.R."/>
            <person name="Murrell J.C."/>
            <person name="Dunfield P.F."/>
        </authorList>
    </citation>
    <scope>NUCLEOTIDE SEQUENCE [LARGE SCALE GENOMIC DNA]</scope>
    <source>
        <strain evidence="4">DSM 15510 / CIP 108128 / LMG 27833 / NCIMB 13906 / BL2</strain>
    </source>
</reference>
<proteinExistence type="predicted"/>
<evidence type="ECO:0000313" key="4">
    <source>
        <dbReference type="Proteomes" id="UP000002257"/>
    </source>
</evidence>
<evidence type="ECO:0000256" key="1">
    <source>
        <dbReference type="SAM" id="MobiDB-lite"/>
    </source>
</evidence>
<name>B8EPB5_METSB</name>
<keyword evidence="2" id="KW-0812">Transmembrane</keyword>
<feature type="transmembrane region" description="Helical" evidence="2">
    <location>
        <begin position="60"/>
        <end position="80"/>
    </location>
</feature>
<keyword evidence="4" id="KW-1185">Reference proteome</keyword>
<dbReference type="OrthoDB" id="8092782at2"/>
<dbReference type="eggNOG" id="ENOG502ZRNP">
    <property type="taxonomic scope" value="Bacteria"/>
</dbReference>
<organism evidence="3 4">
    <name type="scientific">Methylocella silvestris (strain DSM 15510 / CIP 108128 / LMG 27833 / NCIMB 13906 / BL2)</name>
    <dbReference type="NCBI Taxonomy" id="395965"/>
    <lineage>
        <taxon>Bacteria</taxon>
        <taxon>Pseudomonadati</taxon>
        <taxon>Pseudomonadota</taxon>
        <taxon>Alphaproteobacteria</taxon>
        <taxon>Hyphomicrobiales</taxon>
        <taxon>Beijerinckiaceae</taxon>
        <taxon>Methylocella</taxon>
    </lineage>
</organism>
<gene>
    <name evidence="3" type="ordered locus">Msil_0732</name>
</gene>
<keyword evidence="2" id="KW-0472">Membrane</keyword>
<keyword evidence="2" id="KW-1133">Transmembrane helix</keyword>
<dbReference type="EMBL" id="CP001280">
    <property type="protein sequence ID" value="ACK49703.1"/>
    <property type="molecule type" value="Genomic_DNA"/>
</dbReference>
<protein>
    <submittedName>
        <fullName evidence="3">Uncharacterized protein</fullName>
    </submittedName>
</protein>